<dbReference type="Gene3D" id="3.30.1360.170">
    <property type="match status" value="1"/>
</dbReference>
<dbReference type="InterPro" id="IPR003669">
    <property type="entry name" value="Thymidylate_synthase_ThyX"/>
</dbReference>
<keyword evidence="1" id="KW-0808">Transferase</keyword>
<dbReference type="PANTHER" id="PTHR34934">
    <property type="entry name" value="FLAVIN-DEPENDENT THYMIDYLATE SYNTHASE"/>
    <property type="match status" value="1"/>
</dbReference>
<keyword evidence="1" id="KW-0274">FAD</keyword>
<dbReference type="GO" id="GO:0004799">
    <property type="term" value="F:thymidylate synthase activity"/>
    <property type="evidence" value="ECO:0007669"/>
    <property type="project" value="TreeGrafter"/>
</dbReference>
<feature type="active site" description="Involved in ionization of N3 of dUMP, leading to its activation" evidence="1">
    <location>
        <position position="168"/>
    </location>
</feature>
<dbReference type="GO" id="GO:0006235">
    <property type="term" value="P:dTTP biosynthetic process"/>
    <property type="evidence" value="ECO:0007669"/>
    <property type="project" value="UniProtKB-UniRule"/>
</dbReference>
<feature type="binding site" evidence="1">
    <location>
        <position position="168"/>
    </location>
    <ligand>
        <name>dUMP</name>
        <dbReference type="ChEBI" id="CHEBI:246422"/>
        <note>ligand shared between dimeric partners</note>
    </ligand>
</feature>
<reference evidence="2 3" key="1">
    <citation type="journal article" date="2016" name="Sci. Rep.">
        <title>Metabolic traits of an uncultured archaeal lineage -MSBL1- from brine pools of the Red Sea.</title>
        <authorList>
            <person name="Mwirichia R."/>
            <person name="Alam I."/>
            <person name="Rashid M."/>
            <person name="Vinu M."/>
            <person name="Ba-Alawi W."/>
            <person name="Anthony Kamau A."/>
            <person name="Kamanda Ngugi D."/>
            <person name="Goker M."/>
            <person name="Klenk H.P."/>
            <person name="Bajic V."/>
            <person name="Stingl U."/>
        </authorList>
    </citation>
    <scope>NUCLEOTIDE SEQUENCE [LARGE SCALE GENOMIC DNA]</scope>
    <source>
        <strain evidence="2">SCGC-AAA259O05</strain>
    </source>
</reference>
<dbReference type="GO" id="GO:0050660">
    <property type="term" value="F:flavin adenine dinucleotide binding"/>
    <property type="evidence" value="ECO:0007669"/>
    <property type="project" value="UniProtKB-UniRule"/>
</dbReference>
<comment type="similarity">
    <text evidence="1">Belongs to the thymidylate synthase ThyX family.</text>
</comment>
<feature type="binding site" evidence="1">
    <location>
        <begin position="79"/>
        <end position="81"/>
    </location>
    <ligand>
        <name>FAD</name>
        <dbReference type="ChEBI" id="CHEBI:57692"/>
        <note>ligand shared between neighboring subunits</note>
    </ligand>
</feature>
<gene>
    <name evidence="1" type="primary">thyX</name>
    <name evidence="2" type="ORF">AKJ41_01875</name>
</gene>
<comment type="catalytic activity">
    <reaction evidence="1">
        <text>dUMP + (6R)-5,10-methylene-5,6,7,8-tetrahydrofolate + NADPH + H(+) = dTMP + (6S)-5,6,7,8-tetrahydrofolate + NADP(+)</text>
        <dbReference type="Rhea" id="RHEA:29043"/>
        <dbReference type="ChEBI" id="CHEBI:15378"/>
        <dbReference type="ChEBI" id="CHEBI:15636"/>
        <dbReference type="ChEBI" id="CHEBI:57453"/>
        <dbReference type="ChEBI" id="CHEBI:57783"/>
        <dbReference type="ChEBI" id="CHEBI:58349"/>
        <dbReference type="ChEBI" id="CHEBI:63528"/>
        <dbReference type="ChEBI" id="CHEBI:246422"/>
        <dbReference type="EC" id="2.1.1.148"/>
    </reaction>
</comment>
<keyword evidence="3" id="KW-1185">Reference proteome</keyword>
<dbReference type="AlphaFoldDB" id="A0A133V4J6"/>
<feature type="binding site" evidence="1">
    <location>
        <position position="87"/>
    </location>
    <ligand>
        <name>FAD</name>
        <dbReference type="ChEBI" id="CHEBI:57692"/>
        <note>ligand shared between neighboring subunits</note>
    </ligand>
</feature>
<accession>A0A133V4J6</accession>
<evidence type="ECO:0000313" key="3">
    <source>
        <dbReference type="Proteomes" id="UP000070344"/>
    </source>
</evidence>
<comment type="cofactor">
    <cofactor evidence="1">
        <name>FAD</name>
        <dbReference type="ChEBI" id="CHEBI:57692"/>
    </cofactor>
    <text evidence="1">Binds 4 FAD per tetramer. Each FAD binding site is formed by three monomers.</text>
</comment>
<dbReference type="Proteomes" id="UP000070344">
    <property type="component" value="Unassembled WGS sequence"/>
</dbReference>
<feature type="binding site" evidence="1">
    <location>
        <begin position="157"/>
        <end position="159"/>
    </location>
    <ligand>
        <name>FAD</name>
        <dbReference type="ChEBI" id="CHEBI:57692"/>
        <note>ligand shared between neighboring subunits</note>
    </ligand>
</feature>
<comment type="pathway">
    <text evidence="1">Pyrimidine metabolism; dTTP biosynthesis.</text>
</comment>
<dbReference type="GO" id="GO:0070402">
    <property type="term" value="F:NADPH binding"/>
    <property type="evidence" value="ECO:0007669"/>
    <property type="project" value="TreeGrafter"/>
</dbReference>
<name>A0A133V4J6_9EURY</name>
<dbReference type="SUPFAM" id="SSF69796">
    <property type="entry name" value="Thymidylate synthase-complementing protein Thy1"/>
    <property type="match status" value="1"/>
</dbReference>
<comment type="subunit">
    <text evidence="1">Homotetramer.</text>
</comment>
<sequence length="225" mass="25697">MEVELLEYTPRPDLLASVAAHSCHAKEGASEVREEKSDEKLKNILRKTVERGHTSVVEHASFTFSVEGISRACSHQLVRHRIASYSQQSQRYVRPDEERYVIPPSVKRDSSALEKYKSAMKEAWEAYKGLIEEGVSREDSRFVLPNATETNIVVTMNARSLLNFFELRTCMHAQWEIRAVANRMLKEVKEVAPTIFEDAGPPCKRRGVCPEDDSDCELYKKYISS</sequence>
<dbReference type="PROSITE" id="PS51331">
    <property type="entry name" value="THYX"/>
    <property type="match status" value="1"/>
</dbReference>
<keyword evidence="1" id="KW-0285">Flavoprotein</keyword>
<feature type="binding site" evidence="1">
    <location>
        <position position="55"/>
    </location>
    <ligand>
        <name>FAD</name>
        <dbReference type="ChEBI" id="CHEBI:57692"/>
        <note>ligand shared between neighboring subunits</note>
    </ligand>
</feature>
<evidence type="ECO:0000313" key="2">
    <source>
        <dbReference type="EMBL" id="KXB01337.1"/>
    </source>
</evidence>
<dbReference type="GO" id="GO:0006231">
    <property type="term" value="P:dTMP biosynthetic process"/>
    <property type="evidence" value="ECO:0007669"/>
    <property type="project" value="UniProtKB-UniRule"/>
</dbReference>
<keyword evidence="1" id="KW-0489">Methyltransferase</keyword>
<dbReference type="InterPro" id="IPR036098">
    <property type="entry name" value="Thymidylate_synthase_ThyX_sf"/>
</dbReference>
<feature type="binding site" description="in other chain" evidence="1">
    <location>
        <position position="141"/>
    </location>
    <ligand>
        <name>dUMP</name>
        <dbReference type="ChEBI" id="CHEBI:246422"/>
        <note>ligand shared between dimeric partners</note>
    </ligand>
</feature>
<dbReference type="HAMAP" id="MF_01408">
    <property type="entry name" value="ThyX"/>
    <property type="match status" value="1"/>
</dbReference>
<evidence type="ECO:0000256" key="1">
    <source>
        <dbReference type="HAMAP-Rule" id="MF_01408"/>
    </source>
</evidence>
<proteinExistence type="inferred from homology"/>
<feature type="binding site" evidence="1">
    <location>
        <begin position="76"/>
        <end position="79"/>
    </location>
    <ligand>
        <name>dUMP</name>
        <dbReference type="ChEBI" id="CHEBI:246422"/>
        <note>ligand shared between dimeric partners</note>
    </ligand>
</feature>
<feature type="binding site" description="in other chain" evidence="1">
    <location>
        <begin position="87"/>
        <end position="91"/>
    </location>
    <ligand>
        <name>dUMP</name>
        <dbReference type="ChEBI" id="CHEBI:246422"/>
        <note>ligand shared between dimeric partners</note>
    </ligand>
</feature>
<keyword evidence="1" id="KW-0545">Nucleotide biosynthesis</keyword>
<comment type="function">
    <text evidence="1">Catalyzes the reductive methylation of 2'-deoxyuridine-5'-monophosphate (dUMP) to 2'-deoxythymidine-5'-monophosphate (dTMP) while utilizing 5,10-methylenetetrahydrofolate (mTHF) as the methyl donor, and NADPH and FADH(2) as the reductant.</text>
</comment>
<dbReference type="Pfam" id="PF02511">
    <property type="entry name" value="Thy1"/>
    <property type="match status" value="1"/>
</dbReference>
<dbReference type="GO" id="GO:0032259">
    <property type="term" value="P:methylation"/>
    <property type="evidence" value="ECO:0007669"/>
    <property type="project" value="UniProtKB-KW"/>
</dbReference>
<organism evidence="2 3">
    <name type="scientific">candidate division MSBL1 archaeon SCGC-AAA259O05</name>
    <dbReference type="NCBI Taxonomy" id="1698271"/>
    <lineage>
        <taxon>Archaea</taxon>
        <taxon>Methanobacteriati</taxon>
        <taxon>Methanobacteriota</taxon>
        <taxon>candidate division MSBL1</taxon>
    </lineage>
</organism>
<comment type="caution">
    <text evidence="2">The sequence shown here is derived from an EMBL/GenBank/DDBJ whole genome shotgun (WGS) entry which is preliminary data.</text>
</comment>
<dbReference type="UniPathway" id="UPA00575"/>
<feature type="binding site" evidence="1">
    <location>
        <position position="163"/>
    </location>
    <ligand>
        <name>FAD</name>
        <dbReference type="ChEBI" id="CHEBI:57692"/>
        <note>ligand shared between neighboring subunits</note>
    </ligand>
</feature>
<dbReference type="PANTHER" id="PTHR34934:SF1">
    <property type="entry name" value="FLAVIN-DEPENDENT THYMIDYLATE SYNTHASE"/>
    <property type="match status" value="1"/>
</dbReference>
<protein>
    <recommendedName>
        <fullName evidence="1">Flavin-dependent thymidylate synthase</fullName>
        <shortName evidence="1">FDTS</shortName>
        <ecNumber evidence="1">2.1.1.148</ecNumber>
    </recommendedName>
    <alternativeName>
        <fullName evidence="1">FAD-dependent thymidylate synthase</fullName>
    </alternativeName>
    <alternativeName>
        <fullName evidence="1">Thymidylate synthase ThyX</fullName>
        <shortName evidence="1">TS</shortName>
        <shortName evidence="1">TSase</shortName>
    </alternativeName>
</protein>
<dbReference type="EC" id="2.1.1.148" evidence="1"/>
<dbReference type="EMBL" id="LHXV01000016">
    <property type="protein sequence ID" value="KXB01337.1"/>
    <property type="molecule type" value="Genomic_DNA"/>
</dbReference>
<dbReference type="PATRIC" id="fig|1698271.3.peg.426"/>
<dbReference type="NCBIfam" id="TIGR02170">
    <property type="entry name" value="thyX"/>
    <property type="match status" value="1"/>
</dbReference>
<keyword evidence="1" id="KW-0521">NADP</keyword>
<dbReference type="GO" id="GO:0050797">
    <property type="term" value="F:thymidylate synthase (FAD) activity"/>
    <property type="evidence" value="ECO:0007669"/>
    <property type="project" value="UniProtKB-UniRule"/>
</dbReference>
<dbReference type="CDD" id="cd20175">
    <property type="entry name" value="ThyX"/>
    <property type="match status" value="1"/>
</dbReference>